<feature type="transmembrane region" description="Helical" evidence="2">
    <location>
        <begin position="128"/>
        <end position="151"/>
    </location>
</feature>
<sequence length="280" mass="28634">MATDGKRSLPSVFDWRLGTYFLPVPIILLYVLAMVGGISESPGVVDIFLFKLQSGNGAAAVNAAASELRVGYFGMCAGTKKDLVCLPTSGVSSAEKLAVRFNEDSARSSTGLGGLAPLLPVALSLQSKTFLCVLAVSGVLFCVSLVCLGLLKRDIKKQAGGSGKSHEQRLRRASLALLWVSVALATVSAAAVTQATSALKILTKDLPAVAVSLTAGITLQALQWAVIVLSTLFSLGISILVKGGGGMSLSKLGLPGPGPAAPPMRPTGPPMGRPPGAVLP</sequence>
<keyword evidence="2" id="KW-1133">Transmembrane helix</keyword>
<keyword evidence="4" id="KW-1185">Reference proteome</keyword>
<feature type="transmembrane region" description="Helical" evidence="2">
    <location>
        <begin position="221"/>
        <end position="241"/>
    </location>
</feature>
<feature type="transmembrane region" description="Helical" evidence="2">
    <location>
        <begin position="172"/>
        <end position="192"/>
    </location>
</feature>
<feature type="region of interest" description="Disordered" evidence="1">
    <location>
        <begin position="252"/>
        <end position="280"/>
    </location>
</feature>
<name>R7Z1C1_CONA1</name>
<accession>R7Z1C1</accession>
<dbReference type="GO" id="GO:0016020">
    <property type="term" value="C:membrane"/>
    <property type="evidence" value="ECO:0007669"/>
    <property type="project" value="InterPro"/>
</dbReference>
<dbReference type="eggNOG" id="ENOG502SZUP">
    <property type="taxonomic scope" value="Eukaryota"/>
</dbReference>
<reference evidence="4" key="1">
    <citation type="submission" date="2012-06" db="EMBL/GenBank/DDBJ databases">
        <title>The genome sequence of Coniosporium apollinis CBS 100218.</title>
        <authorList>
            <consortium name="The Broad Institute Genome Sequencing Platform"/>
            <person name="Cuomo C."/>
            <person name="Gorbushina A."/>
            <person name="Noack S."/>
            <person name="Walker B."/>
            <person name="Young S.K."/>
            <person name="Zeng Q."/>
            <person name="Gargeya S."/>
            <person name="Fitzgerald M."/>
            <person name="Haas B."/>
            <person name="Abouelleil A."/>
            <person name="Alvarado L."/>
            <person name="Arachchi H.M."/>
            <person name="Berlin A.M."/>
            <person name="Chapman S.B."/>
            <person name="Goldberg J."/>
            <person name="Griggs A."/>
            <person name="Gujja S."/>
            <person name="Hansen M."/>
            <person name="Howarth C."/>
            <person name="Imamovic A."/>
            <person name="Larimer J."/>
            <person name="McCowan C."/>
            <person name="Montmayeur A."/>
            <person name="Murphy C."/>
            <person name="Neiman D."/>
            <person name="Pearson M."/>
            <person name="Priest M."/>
            <person name="Roberts A."/>
            <person name="Saif S."/>
            <person name="Shea T."/>
            <person name="Sisk P."/>
            <person name="Sykes S."/>
            <person name="Wortman J."/>
            <person name="Nusbaum C."/>
            <person name="Birren B."/>
        </authorList>
    </citation>
    <scope>NUCLEOTIDE SEQUENCE [LARGE SCALE GENOMIC DNA]</scope>
    <source>
        <strain evidence="4">CBS 100218</strain>
    </source>
</reference>
<keyword evidence="2" id="KW-0472">Membrane</keyword>
<gene>
    <name evidence="3" type="ORF">W97_07449</name>
</gene>
<dbReference type="HOGENOM" id="CLU_994018_0_0_1"/>
<feature type="transmembrane region" description="Helical" evidence="2">
    <location>
        <begin position="20"/>
        <end position="39"/>
    </location>
</feature>
<evidence type="ECO:0000256" key="2">
    <source>
        <dbReference type="SAM" id="Phobius"/>
    </source>
</evidence>
<dbReference type="OMA" id="LQWMAFG"/>
<protein>
    <recommendedName>
        <fullName evidence="5">Ca2+ regulator and membrane fusion protein Fig1-domain-containing protein</fullName>
    </recommendedName>
</protein>
<organism evidence="3 4">
    <name type="scientific">Coniosporium apollinis (strain CBS 100218)</name>
    <name type="common">Rock-inhabiting black yeast</name>
    <dbReference type="NCBI Taxonomy" id="1168221"/>
    <lineage>
        <taxon>Eukaryota</taxon>
        <taxon>Fungi</taxon>
        <taxon>Dikarya</taxon>
        <taxon>Ascomycota</taxon>
        <taxon>Pezizomycotina</taxon>
        <taxon>Dothideomycetes</taxon>
        <taxon>Dothideomycetes incertae sedis</taxon>
        <taxon>Coniosporium</taxon>
    </lineage>
</organism>
<dbReference type="AlphaFoldDB" id="R7Z1C1"/>
<proteinExistence type="predicted"/>
<dbReference type="InterPro" id="IPR033481">
    <property type="entry name" value="Dni1/Fig1"/>
</dbReference>
<dbReference type="STRING" id="1168221.R7Z1C1"/>
<evidence type="ECO:0008006" key="5">
    <source>
        <dbReference type="Google" id="ProtNLM"/>
    </source>
</evidence>
<dbReference type="EMBL" id="JH767591">
    <property type="protein sequence ID" value="EON67952.1"/>
    <property type="molecule type" value="Genomic_DNA"/>
</dbReference>
<evidence type="ECO:0000313" key="4">
    <source>
        <dbReference type="Proteomes" id="UP000016924"/>
    </source>
</evidence>
<dbReference type="OrthoDB" id="3524679at2759"/>
<dbReference type="Pfam" id="PF12351">
    <property type="entry name" value="Fig1"/>
    <property type="match status" value="1"/>
</dbReference>
<feature type="compositionally biased region" description="Pro residues" evidence="1">
    <location>
        <begin position="256"/>
        <end position="273"/>
    </location>
</feature>
<dbReference type="RefSeq" id="XP_007783269.1">
    <property type="nucleotide sequence ID" value="XM_007785079.1"/>
</dbReference>
<keyword evidence="2" id="KW-0812">Transmembrane</keyword>
<dbReference type="Proteomes" id="UP000016924">
    <property type="component" value="Unassembled WGS sequence"/>
</dbReference>
<dbReference type="GeneID" id="19904760"/>
<evidence type="ECO:0000313" key="3">
    <source>
        <dbReference type="EMBL" id="EON67952.1"/>
    </source>
</evidence>
<evidence type="ECO:0000256" key="1">
    <source>
        <dbReference type="SAM" id="MobiDB-lite"/>
    </source>
</evidence>